<dbReference type="Pfam" id="PF02518">
    <property type="entry name" value="HATPase_c"/>
    <property type="match status" value="1"/>
</dbReference>
<dbReference type="RefSeq" id="WP_132253780.1">
    <property type="nucleotide sequence ID" value="NZ_SMAL01000012.1"/>
</dbReference>
<dbReference type="GO" id="GO:0046872">
    <property type="term" value="F:metal ion binding"/>
    <property type="evidence" value="ECO:0007669"/>
    <property type="project" value="UniProtKB-KW"/>
</dbReference>
<dbReference type="InterPro" id="IPR004358">
    <property type="entry name" value="Sig_transdc_His_kin-like_C"/>
</dbReference>
<keyword evidence="19" id="KW-1185">Reference proteome</keyword>
<evidence type="ECO:0000313" key="19">
    <source>
        <dbReference type="Proteomes" id="UP000294902"/>
    </source>
</evidence>
<evidence type="ECO:0000256" key="4">
    <source>
        <dbReference type="ARBA" id="ARBA00012438"/>
    </source>
</evidence>
<dbReference type="EMBL" id="SMAL01000012">
    <property type="protein sequence ID" value="TCT12252.1"/>
    <property type="molecule type" value="Genomic_DNA"/>
</dbReference>
<comment type="caution">
    <text evidence="18">The sequence shown here is derived from an EMBL/GenBank/DDBJ whole genome shotgun (WGS) entry which is preliminary data.</text>
</comment>
<evidence type="ECO:0000313" key="18">
    <source>
        <dbReference type="EMBL" id="TCT12252.1"/>
    </source>
</evidence>
<dbReference type="PANTHER" id="PTHR24421">
    <property type="entry name" value="NITRATE/NITRITE SENSOR PROTEIN NARX-RELATED"/>
    <property type="match status" value="1"/>
</dbReference>
<proteinExistence type="predicted"/>
<evidence type="ECO:0000256" key="12">
    <source>
        <dbReference type="ARBA" id="ARBA00023012"/>
    </source>
</evidence>
<feature type="domain" description="Histidine kinase" evidence="17">
    <location>
        <begin position="180"/>
        <end position="372"/>
    </location>
</feature>
<keyword evidence="6" id="KW-0004">4Fe-4S</keyword>
<dbReference type="CDD" id="cd16917">
    <property type="entry name" value="HATPase_UhpB-NarQ-NarX-like"/>
    <property type="match status" value="1"/>
</dbReference>
<evidence type="ECO:0000256" key="8">
    <source>
        <dbReference type="ARBA" id="ARBA00022679"/>
    </source>
</evidence>
<keyword evidence="7" id="KW-0963">Cytoplasm</keyword>
<keyword evidence="10 18" id="KW-0418">Kinase</keyword>
<evidence type="ECO:0000256" key="15">
    <source>
        <dbReference type="ARBA" id="ARBA00030800"/>
    </source>
</evidence>
<evidence type="ECO:0000256" key="10">
    <source>
        <dbReference type="ARBA" id="ARBA00022777"/>
    </source>
</evidence>
<evidence type="ECO:0000256" key="14">
    <source>
        <dbReference type="ARBA" id="ARBA00024827"/>
    </source>
</evidence>
<evidence type="ECO:0000256" key="16">
    <source>
        <dbReference type="SAM" id="Coils"/>
    </source>
</evidence>
<dbReference type="PRINTS" id="PR00344">
    <property type="entry name" value="BCTRLSENSOR"/>
</dbReference>
<evidence type="ECO:0000256" key="6">
    <source>
        <dbReference type="ARBA" id="ARBA00022485"/>
    </source>
</evidence>
<dbReference type="Pfam" id="PF07730">
    <property type="entry name" value="HisKA_3"/>
    <property type="match status" value="1"/>
</dbReference>
<evidence type="ECO:0000256" key="3">
    <source>
        <dbReference type="ARBA" id="ARBA00004496"/>
    </source>
</evidence>
<dbReference type="Gene3D" id="1.20.5.1930">
    <property type="match status" value="1"/>
</dbReference>
<comment type="subcellular location">
    <subcellularLocation>
        <location evidence="3">Cytoplasm</location>
    </subcellularLocation>
</comment>
<dbReference type="InterPro" id="IPR005467">
    <property type="entry name" value="His_kinase_dom"/>
</dbReference>
<comment type="catalytic activity">
    <reaction evidence="1">
        <text>ATP + protein L-histidine = ADP + protein N-phospho-L-histidine.</text>
        <dbReference type="EC" id="2.7.13.3"/>
    </reaction>
</comment>
<dbReference type="PROSITE" id="PS50109">
    <property type="entry name" value="HIS_KIN"/>
    <property type="match status" value="1"/>
</dbReference>
<keyword evidence="9" id="KW-0479">Metal-binding</keyword>
<comment type="cofactor">
    <cofactor evidence="2">
        <name>[4Fe-4S] cluster</name>
        <dbReference type="ChEBI" id="CHEBI:49883"/>
    </cofactor>
</comment>
<dbReference type="InterPro" id="IPR036890">
    <property type="entry name" value="HATPase_C_sf"/>
</dbReference>
<dbReference type="Gene3D" id="3.30.565.10">
    <property type="entry name" value="Histidine kinase-like ATPase, C-terminal domain"/>
    <property type="match status" value="1"/>
</dbReference>
<evidence type="ECO:0000256" key="9">
    <source>
        <dbReference type="ARBA" id="ARBA00022723"/>
    </source>
</evidence>
<dbReference type="AlphaFoldDB" id="A0A4R3MKC5"/>
<dbReference type="InterPro" id="IPR008595">
    <property type="entry name" value="DegS"/>
</dbReference>
<feature type="coiled-coil region" evidence="16">
    <location>
        <begin position="31"/>
        <end position="99"/>
    </location>
</feature>
<sequence length="375" mass="43790">MKDNELHRLDDIIKNISKSIKTSISEVSDMYSSSKREYIDLEKEFRNLKIEATNSIIKVNEIENRLQICLDNIKEKNSYSEFENELDELRVQLALEKERECNLIQRRNVIENHLRTMLYINSKAEKLGKNFELAENFLTGNLNIMSQTLDKIHNNEIFGIKILEAQENERQRIAREMHDGPAQSLTNLVHKTELCIKLIDKDPIRTSLELQSLKSVIRSTIDDIRRIIYNLRPMSIDDLGLIPTIERYIDKIQEETTFTIELKVNNNEYNINSIINLTLFRIIQESLNNIIKYAKATNVTIMITYNKESIELEIVDNGVGFNINDYKNNKEINKGFGLSMMKERVYLLSGHIDIQSTINKGTKYYVMVPTNKEDF</sequence>
<evidence type="ECO:0000256" key="1">
    <source>
        <dbReference type="ARBA" id="ARBA00000085"/>
    </source>
</evidence>
<evidence type="ECO:0000256" key="5">
    <source>
        <dbReference type="ARBA" id="ARBA00017322"/>
    </source>
</evidence>
<dbReference type="InterPro" id="IPR050482">
    <property type="entry name" value="Sensor_HK_TwoCompSys"/>
</dbReference>
<dbReference type="InterPro" id="IPR011712">
    <property type="entry name" value="Sig_transdc_His_kin_sub3_dim/P"/>
</dbReference>
<gene>
    <name evidence="18" type="ORF">EDC18_11223</name>
</gene>
<keyword evidence="11" id="KW-0408">Iron</keyword>
<dbReference type="EC" id="2.7.13.3" evidence="4"/>
<accession>A0A4R3MKC5</accession>
<dbReference type="InterPro" id="IPR003594">
    <property type="entry name" value="HATPase_dom"/>
</dbReference>
<evidence type="ECO:0000256" key="7">
    <source>
        <dbReference type="ARBA" id="ARBA00022490"/>
    </source>
</evidence>
<dbReference type="SUPFAM" id="SSF55874">
    <property type="entry name" value="ATPase domain of HSP90 chaperone/DNA topoisomerase II/histidine kinase"/>
    <property type="match status" value="1"/>
</dbReference>
<dbReference type="GO" id="GO:0005737">
    <property type="term" value="C:cytoplasm"/>
    <property type="evidence" value="ECO:0007669"/>
    <property type="project" value="UniProtKB-SubCell"/>
</dbReference>
<keyword evidence="13" id="KW-0411">Iron-sulfur</keyword>
<comment type="function">
    <text evidence="14">Member of the two-component regulatory system NreB/NreC involved in the control of dissimilatory nitrate/nitrite reduction in response to oxygen. NreB functions as a direct oxygen sensor histidine kinase which is autophosphorylated, in the absence of oxygen, probably at the conserved histidine residue, and transfers its phosphate group probably to a conserved aspartate residue of NreC. NreB/NreC activates the expression of the nitrate (narGHJI) and nitrite (nir) reductase operons, as well as the putative nitrate transporter gene narT.</text>
</comment>
<dbReference type="Pfam" id="PF05384">
    <property type="entry name" value="DegS"/>
    <property type="match status" value="1"/>
</dbReference>
<keyword evidence="8" id="KW-0808">Transferase</keyword>
<keyword evidence="12" id="KW-0902">Two-component regulatory system</keyword>
<organism evidence="18 19">
    <name type="scientific">Natranaerovirga pectinivora</name>
    <dbReference type="NCBI Taxonomy" id="682400"/>
    <lineage>
        <taxon>Bacteria</taxon>
        <taxon>Bacillati</taxon>
        <taxon>Bacillota</taxon>
        <taxon>Clostridia</taxon>
        <taxon>Lachnospirales</taxon>
        <taxon>Natranaerovirgaceae</taxon>
        <taxon>Natranaerovirga</taxon>
    </lineage>
</organism>
<dbReference type="SMART" id="SM00387">
    <property type="entry name" value="HATPase_c"/>
    <property type="match status" value="1"/>
</dbReference>
<dbReference type="Proteomes" id="UP000294902">
    <property type="component" value="Unassembled WGS sequence"/>
</dbReference>
<protein>
    <recommendedName>
        <fullName evidence="5">Oxygen sensor histidine kinase NreB</fullName>
        <ecNumber evidence="4">2.7.13.3</ecNumber>
    </recommendedName>
    <alternativeName>
        <fullName evidence="15">Nitrogen regulation protein B</fullName>
    </alternativeName>
</protein>
<evidence type="ECO:0000256" key="11">
    <source>
        <dbReference type="ARBA" id="ARBA00023004"/>
    </source>
</evidence>
<dbReference type="GO" id="GO:0051539">
    <property type="term" value="F:4 iron, 4 sulfur cluster binding"/>
    <property type="evidence" value="ECO:0007669"/>
    <property type="project" value="UniProtKB-KW"/>
</dbReference>
<keyword evidence="16" id="KW-0175">Coiled coil</keyword>
<evidence type="ECO:0000259" key="17">
    <source>
        <dbReference type="PROSITE" id="PS50109"/>
    </source>
</evidence>
<dbReference type="GO" id="GO:0000155">
    <property type="term" value="F:phosphorelay sensor kinase activity"/>
    <property type="evidence" value="ECO:0007669"/>
    <property type="project" value="InterPro"/>
</dbReference>
<evidence type="ECO:0000256" key="2">
    <source>
        <dbReference type="ARBA" id="ARBA00001966"/>
    </source>
</evidence>
<reference evidence="18 19" key="1">
    <citation type="submission" date="2019-03" db="EMBL/GenBank/DDBJ databases">
        <title>Genomic Encyclopedia of Type Strains, Phase IV (KMG-IV): sequencing the most valuable type-strain genomes for metagenomic binning, comparative biology and taxonomic classification.</title>
        <authorList>
            <person name="Goeker M."/>
        </authorList>
    </citation>
    <scope>NUCLEOTIDE SEQUENCE [LARGE SCALE GENOMIC DNA]</scope>
    <source>
        <strain evidence="18 19">DSM 24629</strain>
    </source>
</reference>
<dbReference type="GO" id="GO:0046983">
    <property type="term" value="F:protein dimerization activity"/>
    <property type="evidence" value="ECO:0007669"/>
    <property type="project" value="InterPro"/>
</dbReference>
<name>A0A4R3MKC5_9FIRM</name>
<dbReference type="OrthoDB" id="9781904at2"/>
<evidence type="ECO:0000256" key="13">
    <source>
        <dbReference type="ARBA" id="ARBA00023014"/>
    </source>
</evidence>
<dbReference type="GO" id="GO:0016020">
    <property type="term" value="C:membrane"/>
    <property type="evidence" value="ECO:0007669"/>
    <property type="project" value="InterPro"/>
</dbReference>
<dbReference type="PANTHER" id="PTHR24421:SF55">
    <property type="entry name" value="SENSOR HISTIDINE KINASE YDFH"/>
    <property type="match status" value="1"/>
</dbReference>